<dbReference type="Proteomes" id="UP000001876">
    <property type="component" value="Unassembled WGS sequence"/>
</dbReference>
<evidence type="ECO:0000256" key="1">
    <source>
        <dbReference type="ARBA" id="ARBA00007730"/>
    </source>
</evidence>
<dbReference type="SUPFAM" id="SSF51197">
    <property type="entry name" value="Clavaminate synthase-like"/>
    <property type="match status" value="1"/>
</dbReference>
<keyword evidence="2" id="KW-0223">Dioxygenase</keyword>
<organism evidence="6">
    <name type="scientific">Micromonas pusilla (strain CCMP1545)</name>
    <name type="common">Picoplanktonic green alga</name>
    <dbReference type="NCBI Taxonomy" id="564608"/>
    <lineage>
        <taxon>Eukaryota</taxon>
        <taxon>Viridiplantae</taxon>
        <taxon>Chlorophyta</taxon>
        <taxon>Mamiellophyceae</taxon>
        <taxon>Mamiellales</taxon>
        <taxon>Mamiellaceae</taxon>
        <taxon>Micromonas</taxon>
    </lineage>
</organism>
<dbReference type="GO" id="GO:0016020">
    <property type="term" value="C:membrane"/>
    <property type="evidence" value="ECO:0007669"/>
    <property type="project" value="TreeGrafter"/>
</dbReference>
<protein>
    <submittedName>
        <fullName evidence="5">Predicted protein</fullName>
    </submittedName>
</protein>
<accession>C1N4H3</accession>
<dbReference type="GO" id="GO:0051213">
    <property type="term" value="F:dioxygenase activity"/>
    <property type="evidence" value="ECO:0007669"/>
    <property type="project" value="UniProtKB-KW"/>
</dbReference>
<keyword evidence="3" id="KW-0560">Oxidoreductase</keyword>
<dbReference type="InterPro" id="IPR027443">
    <property type="entry name" value="IPNS-like_sf"/>
</dbReference>
<dbReference type="PANTHER" id="PTHR46332:SF5">
    <property type="entry name" value="ASPARTATE BETA-HYDROXYLASE DOMAIN CONTAINING 2"/>
    <property type="match status" value="1"/>
</dbReference>
<sequence length="131" mass="13893">FGSAYLSRLAPGTTIASHHGPTNARARCHLGIRVPTRGAAAGGAGGVSPACVLKVADESTTWREGEALLFDDSFEHHAEYRKRDDAECEGEGGGGGRSRVGPTRVVLVVDLWHPRLTRADRDALGVMYPAD</sequence>
<evidence type="ECO:0000313" key="5">
    <source>
        <dbReference type="EMBL" id="EEH52937.1"/>
    </source>
</evidence>
<dbReference type="GeneID" id="9688231"/>
<feature type="domain" description="Aspartyl/asparaginy/proline hydroxylase" evidence="4">
    <location>
        <begin position="2"/>
        <end position="81"/>
    </location>
</feature>
<dbReference type="OrthoDB" id="438431at2759"/>
<reference evidence="5 6" key="1">
    <citation type="journal article" date="2009" name="Science">
        <title>Green evolution and dynamic adaptations revealed by genomes of the marine picoeukaryotes Micromonas.</title>
        <authorList>
            <person name="Worden A.Z."/>
            <person name="Lee J.H."/>
            <person name="Mock T."/>
            <person name="Rouze P."/>
            <person name="Simmons M.P."/>
            <person name="Aerts A.L."/>
            <person name="Allen A.E."/>
            <person name="Cuvelier M.L."/>
            <person name="Derelle E."/>
            <person name="Everett M.V."/>
            <person name="Foulon E."/>
            <person name="Grimwood J."/>
            <person name="Gundlach H."/>
            <person name="Henrissat B."/>
            <person name="Napoli C."/>
            <person name="McDonald S.M."/>
            <person name="Parker M.S."/>
            <person name="Rombauts S."/>
            <person name="Salamov A."/>
            <person name="Von Dassow P."/>
            <person name="Badger J.H."/>
            <person name="Coutinho P.M."/>
            <person name="Demir E."/>
            <person name="Dubchak I."/>
            <person name="Gentemann C."/>
            <person name="Eikrem W."/>
            <person name="Gready J.E."/>
            <person name="John U."/>
            <person name="Lanier W."/>
            <person name="Lindquist E.A."/>
            <person name="Lucas S."/>
            <person name="Mayer K.F."/>
            <person name="Moreau H."/>
            <person name="Not F."/>
            <person name="Otillar R."/>
            <person name="Panaud O."/>
            <person name="Pangilinan J."/>
            <person name="Paulsen I."/>
            <person name="Piegu B."/>
            <person name="Poliakov A."/>
            <person name="Robbens S."/>
            <person name="Schmutz J."/>
            <person name="Toulza E."/>
            <person name="Wyss T."/>
            <person name="Zelensky A."/>
            <person name="Zhou K."/>
            <person name="Armbrust E.V."/>
            <person name="Bhattacharya D."/>
            <person name="Goodenough U.W."/>
            <person name="Van de Peer Y."/>
            <person name="Grigoriev I.V."/>
        </authorList>
    </citation>
    <scope>NUCLEOTIDE SEQUENCE [LARGE SCALE GENOMIC DNA]</scope>
    <source>
        <strain evidence="5 6">CCMP1545</strain>
    </source>
</reference>
<dbReference type="EMBL" id="GG663747">
    <property type="protein sequence ID" value="EEH52937.1"/>
    <property type="molecule type" value="Genomic_DNA"/>
</dbReference>
<proteinExistence type="inferred from homology"/>
<keyword evidence="6" id="KW-1185">Reference proteome</keyword>
<evidence type="ECO:0000259" key="4">
    <source>
        <dbReference type="Pfam" id="PF05118"/>
    </source>
</evidence>
<dbReference type="PANTHER" id="PTHR46332">
    <property type="entry name" value="ASPARTATE BETA-HYDROXYLASE DOMAIN-CONTAINING PROTEIN 2"/>
    <property type="match status" value="1"/>
</dbReference>
<dbReference type="KEGG" id="mpp:MICPUCDRAFT_9326"/>
<dbReference type="InterPro" id="IPR051821">
    <property type="entry name" value="Asp/Asn_beta-hydroxylase"/>
</dbReference>
<feature type="non-terminal residue" evidence="5">
    <location>
        <position position="131"/>
    </location>
</feature>
<dbReference type="AlphaFoldDB" id="C1N4H3"/>
<dbReference type="RefSeq" id="XP_003062998.1">
    <property type="nucleotide sequence ID" value="XM_003062952.1"/>
</dbReference>
<dbReference type="Gene3D" id="2.60.120.330">
    <property type="entry name" value="B-lactam Antibiotic, Isopenicillin N Synthase, Chain"/>
    <property type="match status" value="1"/>
</dbReference>
<name>C1N4H3_MICPC</name>
<dbReference type="eggNOG" id="KOG3696">
    <property type="taxonomic scope" value="Eukaryota"/>
</dbReference>
<feature type="non-terminal residue" evidence="5">
    <location>
        <position position="1"/>
    </location>
</feature>
<evidence type="ECO:0000256" key="3">
    <source>
        <dbReference type="ARBA" id="ARBA00023002"/>
    </source>
</evidence>
<dbReference type="InterPro" id="IPR007803">
    <property type="entry name" value="Asp/Arg/Pro-Hydrxlase"/>
</dbReference>
<comment type="similarity">
    <text evidence="1">Belongs to the aspartyl/asparaginyl beta-hydroxylase family.</text>
</comment>
<gene>
    <name evidence="5" type="ORF">MICPUCDRAFT_9326</name>
</gene>
<dbReference type="OMA" id="CAFASAY"/>
<evidence type="ECO:0000256" key="2">
    <source>
        <dbReference type="ARBA" id="ARBA00022964"/>
    </source>
</evidence>
<evidence type="ECO:0000313" key="6">
    <source>
        <dbReference type="Proteomes" id="UP000001876"/>
    </source>
</evidence>
<dbReference type="Pfam" id="PF05118">
    <property type="entry name" value="Asp_Arg_Hydrox"/>
    <property type="match status" value="1"/>
</dbReference>